<feature type="compositionally biased region" description="Polar residues" evidence="1">
    <location>
        <begin position="744"/>
        <end position="753"/>
    </location>
</feature>
<sequence>MNMKNLHRVMTFIFAMASVVVFAQEEPTEKEPQQGHQNTNKFRQLYQEFSTPNQYRTASGAPGPAYYQNTADYEMDITLDDKNQKLYGEETITYTNNSPDHLEYLWVQLDQNVRAKDSKSQLRNGNGIAAVNQTGRFVSQFVDEPFDGGFNIEKVTQNGSPLKYTINQTMMRVDLPEALEPGDDIEFSIKWWYNINDHVVNRGRSGYEFFEKDGNYAYVIAQFFPRMAVYNDVEGWQNYQFWGSGEFALPFGDYNVKITVPADHVLDATGKLENRKEVFSKKMMDRYEQAKKSFDKPVLIVTQEEAEKAEKGASNKTKTWEFEAKMVRDFAFTTSRKYIWDMQNVKVGSREVMAVSLYPKEGNPLWEEYSTKAVAHTLTSYSDMTFDYPYHKAISVHAKNQGMEYPMICWNYGRPNEDGTYSDRTKFGMISVIIHEVGHNFFPMIVNSDERQWGWMDEGINTFVQFVSEQEFGKKHPEAVAPLDNYPSRRGDPAKITSYMKGNQDFISPIMSNPEQVYQLGNNAYGKPATALNILRETVMGKELFDHAFKTYSRRWMFKHPTPEDFFRTMEDASGVDLDWYWRGWFYTTDFVDIGIEEVNSYYVTDQPTKAGKEMLKRYGVEDASQIDALYVVEEGSEEFKPEMKNKSALENAPKLKTFMMDNFTEQERQNMNVPKHFYQIKFNKPGGLVMPLIVEYKYKDGTSERINYPAQIWRKNDKEVTRVLATNKELASIVVDPDMETADVNTSNNSWPQEEKPNEFEKFKKEKTKG</sequence>
<evidence type="ECO:0000256" key="2">
    <source>
        <dbReference type="SAM" id="SignalP"/>
    </source>
</evidence>
<dbReference type="Proteomes" id="UP000249542">
    <property type="component" value="Unassembled WGS sequence"/>
</dbReference>
<protein>
    <recommendedName>
        <fullName evidence="3">Peptidase M1 membrane alanine aminopeptidase domain-containing protein</fullName>
    </recommendedName>
</protein>
<evidence type="ECO:0000313" key="4">
    <source>
        <dbReference type="EMBL" id="PZW39569.1"/>
    </source>
</evidence>
<comment type="caution">
    <text evidence="4">The sequence shown here is derived from an EMBL/GenBank/DDBJ whole genome shotgun (WGS) entry which is preliminary data.</text>
</comment>
<accession>A0A2W7I098</accession>
<reference evidence="4 5" key="1">
    <citation type="submission" date="2018-06" db="EMBL/GenBank/DDBJ databases">
        <title>Genomic Encyclopedia of Archaeal and Bacterial Type Strains, Phase II (KMG-II): from individual species to whole genera.</title>
        <authorList>
            <person name="Goeker M."/>
        </authorList>
    </citation>
    <scope>NUCLEOTIDE SEQUENCE [LARGE SCALE GENOMIC DNA]</scope>
    <source>
        <strain evidence="4 5">DSM 15361</strain>
    </source>
</reference>
<dbReference type="GO" id="GO:0008270">
    <property type="term" value="F:zinc ion binding"/>
    <property type="evidence" value="ECO:0007669"/>
    <property type="project" value="InterPro"/>
</dbReference>
<evidence type="ECO:0000256" key="1">
    <source>
        <dbReference type="SAM" id="MobiDB-lite"/>
    </source>
</evidence>
<feature type="domain" description="Peptidase M1 membrane alanine aminopeptidase" evidence="3">
    <location>
        <begin position="416"/>
        <end position="585"/>
    </location>
</feature>
<feature type="compositionally biased region" description="Basic and acidic residues" evidence="1">
    <location>
        <begin position="754"/>
        <end position="771"/>
    </location>
</feature>
<dbReference type="SUPFAM" id="SSF55486">
    <property type="entry name" value="Metalloproteases ('zincins'), catalytic domain"/>
    <property type="match status" value="1"/>
</dbReference>
<dbReference type="InterPro" id="IPR014782">
    <property type="entry name" value="Peptidase_M1_dom"/>
</dbReference>
<organism evidence="4 5">
    <name type="scientific">Mesonia algae</name>
    <dbReference type="NCBI Taxonomy" id="213248"/>
    <lineage>
        <taxon>Bacteria</taxon>
        <taxon>Pseudomonadati</taxon>
        <taxon>Bacteroidota</taxon>
        <taxon>Flavobacteriia</taxon>
        <taxon>Flavobacteriales</taxon>
        <taxon>Flavobacteriaceae</taxon>
        <taxon>Mesonia</taxon>
    </lineage>
</organism>
<dbReference type="InterPro" id="IPR027268">
    <property type="entry name" value="Peptidase_M4/M1_CTD_sf"/>
</dbReference>
<dbReference type="GO" id="GO:0008237">
    <property type="term" value="F:metallopeptidase activity"/>
    <property type="evidence" value="ECO:0007669"/>
    <property type="project" value="InterPro"/>
</dbReference>
<feature type="region of interest" description="Disordered" evidence="1">
    <location>
        <begin position="742"/>
        <end position="771"/>
    </location>
</feature>
<evidence type="ECO:0000313" key="5">
    <source>
        <dbReference type="Proteomes" id="UP000249542"/>
    </source>
</evidence>
<keyword evidence="2" id="KW-0732">Signal</keyword>
<evidence type="ECO:0000259" key="3">
    <source>
        <dbReference type="Pfam" id="PF01433"/>
    </source>
</evidence>
<dbReference type="Pfam" id="PF01433">
    <property type="entry name" value="Peptidase_M1"/>
    <property type="match status" value="1"/>
</dbReference>
<feature type="signal peptide" evidence="2">
    <location>
        <begin position="1"/>
        <end position="23"/>
    </location>
</feature>
<dbReference type="AlphaFoldDB" id="A0A2W7I098"/>
<feature type="chain" id="PRO_5015947072" description="Peptidase M1 membrane alanine aminopeptidase domain-containing protein" evidence="2">
    <location>
        <begin position="24"/>
        <end position="771"/>
    </location>
</feature>
<proteinExistence type="predicted"/>
<dbReference type="Gene3D" id="1.10.390.10">
    <property type="entry name" value="Neutral Protease Domain 2"/>
    <property type="match status" value="1"/>
</dbReference>
<name>A0A2W7I098_9FLAO</name>
<keyword evidence="5" id="KW-1185">Reference proteome</keyword>
<gene>
    <name evidence="4" type="ORF">LX95_01927</name>
</gene>
<dbReference type="CDD" id="cd09604">
    <property type="entry name" value="M1_APN_like"/>
    <property type="match status" value="1"/>
</dbReference>
<dbReference type="EMBL" id="QKYV01000005">
    <property type="protein sequence ID" value="PZW39569.1"/>
    <property type="molecule type" value="Genomic_DNA"/>
</dbReference>